<evidence type="ECO:0000313" key="3">
    <source>
        <dbReference type="Proteomes" id="UP000070344"/>
    </source>
</evidence>
<evidence type="ECO:0000256" key="1">
    <source>
        <dbReference type="SAM" id="Coils"/>
    </source>
</evidence>
<organism evidence="2 3">
    <name type="scientific">candidate division MSBL1 archaeon SCGC-AAA259O05</name>
    <dbReference type="NCBI Taxonomy" id="1698271"/>
    <lineage>
        <taxon>Archaea</taxon>
        <taxon>Methanobacteriati</taxon>
        <taxon>Methanobacteriota</taxon>
        <taxon>candidate division MSBL1</taxon>
    </lineage>
</organism>
<keyword evidence="1" id="KW-0175">Coiled coil</keyword>
<feature type="coiled-coil region" evidence="1">
    <location>
        <begin position="37"/>
        <end position="80"/>
    </location>
</feature>
<name>A0A133V3C1_9EURY</name>
<keyword evidence="3" id="KW-1185">Reference proteome</keyword>
<protein>
    <recommendedName>
        <fullName evidence="4">TRASH domain-containing protein</fullName>
    </recommendedName>
</protein>
<evidence type="ECO:0000313" key="2">
    <source>
        <dbReference type="EMBL" id="KXB00930.1"/>
    </source>
</evidence>
<dbReference type="Proteomes" id="UP000070344">
    <property type="component" value="Unassembled WGS sequence"/>
</dbReference>
<reference evidence="2 3" key="1">
    <citation type="journal article" date="2016" name="Sci. Rep.">
        <title>Metabolic traits of an uncultured archaeal lineage -MSBL1- from brine pools of the Red Sea.</title>
        <authorList>
            <person name="Mwirichia R."/>
            <person name="Alam I."/>
            <person name="Rashid M."/>
            <person name="Vinu M."/>
            <person name="Ba-Alawi W."/>
            <person name="Anthony Kamau A."/>
            <person name="Kamanda Ngugi D."/>
            <person name="Goker M."/>
            <person name="Klenk H.P."/>
            <person name="Bajic V."/>
            <person name="Stingl U."/>
        </authorList>
    </citation>
    <scope>NUCLEOTIDE SEQUENCE [LARGE SCALE GENOMIC DNA]</scope>
    <source>
        <strain evidence="2">SCGC-AAA259O05</strain>
    </source>
</reference>
<evidence type="ECO:0008006" key="4">
    <source>
        <dbReference type="Google" id="ProtNLM"/>
    </source>
</evidence>
<proteinExistence type="predicted"/>
<comment type="caution">
    <text evidence="2">The sequence shown here is derived from an EMBL/GenBank/DDBJ whole genome shotgun (WGS) entry which is preliminary data.</text>
</comment>
<dbReference type="EMBL" id="LHXV01000037">
    <property type="protein sequence ID" value="KXB00930.1"/>
    <property type="molecule type" value="Genomic_DNA"/>
</dbReference>
<sequence>MEIIDKKINCSVCGREIIVTVTSIGVTHQVIEGFVCEDCYEERLKELRDEVEDEKFERTKEFMESDKETLKREVETKNSEPKIQS</sequence>
<gene>
    <name evidence="2" type="ORF">AKJ41_03500</name>
</gene>
<dbReference type="AlphaFoldDB" id="A0A133V3C1"/>
<accession>A0A133V3C1</accession>